<keyword evidence="2" id="KW-1185">Reference proteome</keyword>
<evidence type="ECO:0000313" key="1">
    <source>
        <dbReference type="EMBL" id="VDP49295.1"/>
    </source>
</evidence>
<evidence type="ECO:0000313" key="2">
    <source>
        <dbReference type="Proteomes" id="UP000269396"/>
    </source>
</evidence>
<organism evidence="1 2">
    <name type="scientific">Schistosoma mattheei</name>
    <dbReference type="NCBI Taxonomy" id="31246"/>
    <lineage>
        <taxon>Eukaryota</taxon>
        <taxon>Metazoa</taxon>
        <taxon>Spiralia</taxon>
        <taxon>Lophotrochozoa</taxon>
        <taxon>Platyhelminthes</taxon>
        <taxon>Trematoda</taxon>
        <taxon>Digenea</taxon>
        <taxon>Strigeidida</taxon>
        <taxon>Schistosomatoidea</taxon>
        <taxon>Schistosomatidae</taxon>
        <taxon>Schistosoma</taxon>
    </lineage>
</organism>
<dbReference type="Proteomes" id="UP000269396">
    <property type="component" value="Unassembled WGS sequence"/>
</dbReference>
<dbReference type="AlphaFoldDB" id="A0A183P4P3"/>
<name>A0A183P4P3_9TREM</name>
<reference evidence="1 2" key="1">
    <citation type="submission" date="2018-11" db="EMBL/GenBank/DDBJ databases">
        <authorList>
            <consortium name="Pathogen Informatics"/>
        </authorList>
    </citation>
    <scope>NUCLEOTIDE SEQUENCE [LARGE SCALE GENOMIC DNA]</scope>
    <source>
        <strain>Denwood</strain>
        <strain evidence="2">Zambia</strain>
    </source>
</reference>
<accession>A0A183P4P3</accession>
<sequence length="81" mass="9231">MVNVWKTKANRNVDFKKPDISNPHHSSPVLYGIQGKDNQAAKTLSSIRNECNSTICCYMSEFKRQLEEGQKSRISTSKNEL</sequence>
<proteinExistence type="predicted"/>
<dbReference type="EMBL" id="UZAL01029616">
    <property type="protein sequence ID" value="VDP49295.1"/>
    <property type="molecule type" value="Genomic_DNA"/>
</dbReference>
<protein>
    <submittedName>
        <fullName evidence="1">Uncharacterized protein</fullName>
    </submittedName>
</protein>
<gene>
    <name evidence="1" type="ORF">SMTD_LOCUS9329</name>
</gene>